<dbReference type="OrthoDB" id="3543113at2759"/>
<gene>
    <name evidence="1" type="ORF">JAAARDRAFT_191719</name>
</gene>
<organism evidence="1 2">
    <name type="scientific">Jaapia argillacea MUCL 33604</name>
    <dbReference type="NCBI Taxonomy" id="933084"/>
    <lineage>
        <taxon>Eukaryota</taxon>
        <taxon>Fungi</taxon>
        <taxon>Dikarya</taxon>
        <taxon>Basidiomycota</taxon>
        <taxon>Agaricomycotina</taxon>
        <taxon>Agaricomycetes</taxon>
        <taxon>Agaricomycetidae</taxon>
        <taxon>Jaapiales</taxon>
        <taxon>Jaapiaceae</taxon>
        <taxon>Jaapia</taxon>
    </lineage>
</organism>
<dbReference type="EMBL" id="KL197714">
    <property type="protein sequence ID" value="KDQ60327.1"/>
    <property type="molecule type" value="Genomic_DNA"/>
</dbReference>
<sequence>MHKCLCIPEILTLIAEFAHKDADHLSVASMAMTCQTFAGPALDILWHYQESVVPLIRTLPSSLLEETEEAVTGHLVMSFKRPMKPSDWSRFVVYAPRVKMLRLGLWYKGRSHSLEGVLSKLDLDTYRGVAPIETTALLPNLQLITIDPPHWYIFPHIPLLFGPRTVTVTLAFAPNQTQDTLRDVLNAIRHKSPHIGALQVTECDFMNDDELAEYSNFICGMSDLRLLAFEPELPHRVWAHLASVPFSVIKLTLPPAHLGLLSTSLPSTPFSALGMITLTISDSGSWTDFTSCLSSPLEILNLDLKFVPTVADLRSCFSTVERFSPTLSIFTFRQVSMELFVSESDIPLPNDTLIPLLKLHKLQKLRLNFAPFPDIDDAFMNEMARSWPEIWSLDLTSCPVWGGHSNITLNGLVPFARYCPELTSIGIAIDAGGELPDPPDNLCHKNLKEIRVAVESEIEDPEGVAAFLTSLFSSLAIVTTDEDDNQHSIDLWSDVENRLQNSILFSSWDSIGETL</sequence>
<name>A0A067Q9X8_9AGAM</name>
<dbReference type="AlphaFoldDB" id="A0A067Q9X8"/>
<dbReference type="Proteomes" id="UP000027265">
    <property type="component" value="Unassembled WGS sequence"/>
</dbReference>
<dbReference type="InParanoid" id="A0A067Q9X8"/>
<proteinExistence type="predicted"/>
<protein>
    <recommendedName>
        <fullName evidence="3">F-box domain-containing protein</fullName>
    </recommendedName>
</protein>
<keyword evidence="2" id="KW-1185">Reference proteome</keyword>
<evidence type="ECO:0008006" key="3">
    <source>
        <dbReference type="Google" id="ProtNLM"/>
    </source>
</evidence>
<reference evidence="2" key="1">
    <citation type="journal article" date="2014" name="Proc. Natl. Acad. Sci. U.S.A.">
        <title>Extensive sampling of basidiomycete genomes demonstrates inadequacy of the white-rot/brown-rot paradigm for wood decay fungi.</title>
        <authorList>
            <person name="Riley R."/>
            <person name="Salamov A.A."/>
            <person name="Brown D.W."/>
            <person name="Nagy L.G."/>
            <person name="Floudas D."/>
            <person name="Held B.W."/>
            <person name="Levasseur A."/>
            <person name="Lombard V."/>
            <person name="Morin E."/>
            <person name="Otillar R."/>
            <person name="Lindquist E.A."/>
            <person name="Sun H."/>
            <person name="LaButti K.M."/>
            <person name="Schmutz J."/>
            <person name="Jabbour D."/>
            <person name="Luo H."/>
            <person name="Baker S.E."/>
            <person name="Pisabarro A.G."/>
            <person name="Walton J.D."/>
            <person name="Blanchette R.A."/>
            <person name="Henrissat B."/>
            <person name="Martin F."/>
            <person name="Cullen D."/>
            <person name="Hibbett D.S."/>
            <person name="Grigoriev I.V."/>
        </authorList>
    </citation>
    <scope>NUCLEOTIDE SEQUENCE [LARGE SCALE GENOMIC DNA]</scope>
    <source>
        <strain evidence="2">MUCL 33604</strain>
    </source>
</reference>
<dbReference type="SUPFAM" id="SSF52047">
    <property type="entry name" value="RNI-like"/>
    <property type="match status" value="1"/>
</dbReference>
<dbReference type="InterPro" id="IPR032675">
    <property type="entry name" value="LRR_dom_sf"/>
</dbReference>
<dbReference type="Gene3D" id="3.80.10.10">
    <property type="entry name" value="Ribonuclease Inhibitor"/>
    <property type="match status" value="1"/>
</dbReference>
<dbReference type="HOGENOM" id="CLU_021164_0_2_1"/>
<evidence type="ECO:0000313" key="1">
    <source>
        <dbReference type="EMBL" id="KDQ60327.1"/>
    </source>
</evidence>
<accession>A0A067Q9X8</accession>
<evidence type="ECO:0000313" key="2">
    <source>
        <dbReference type="Proteomes" id="UP000027265"/>
    </source>
</evidence>